<feature type="signal peptide" evidence="13">
    <location>
        <begin position="1"/>
        <end position="20"/>
    </location>
</feature>
<evidence type="ECO:0000256" key="8">
    <source>
        <dbReference type="ARBA" id="ARBA00023170"/>
    </source>
</evidence>
<sequence length="772" mass="82970">MIKHTPITLLIAALGAAAHAADPATLGTLEVIGTAPLPGLDVPRDHIPSAIRTLDDRALRHAGGASLAENLQRRLPGVSINEVTGNPLQADLNYRGFTASPLLGTPQGLSVFMDGVRLNETFGDVVSWDLIPQSAIADLTLAPGANPLYGLNTQGGAIGLHTKRGDTHPGGEASLSSGSFGRTRASLSHGGSKDELSWFVAGDALRDDGWRERSPSEAGQLFGKLAWTTATTDIALTLAQANTDLIGNGLTPTSLLSDDRNTIFTHPDQTRNRSTLLALSASHWLGDSDRLAANAYLRRTRSRTLNGDANDDYEDAYENWVTGGMIGPAPDETGVLNRTATDQNSAGLGLQWTHYAERHQFALGVSHDRGHARFSQTAQEGELTDNRGVDTDEASELENKLSGRTLTTSVYVTDTFALAPTVQLTAAARFNHTHVINRDKLNRVSPNLDGDFTYNKLNPALGLTWQASPALTVYGGISQSNRAPSPIELGCADPANPCTLPNALAADPFLEQVVTRSLELGLRGQSGEGLRWHAGLFRATNHDDILFVGTSTSAGYFTNFGQTRRQGLELGASGNAGTFNWRIDYTLLDATFRSSACLLAENNASRGQSAECTADGQDDEILISRGDQLPGLPRHSLKLGVDWRATEHLTLGASVLAYSGQYARGNENNQHRTGNATDRFGETRTFDDDGKLPGYAILNLSADYALGRGWTLFGRIDNVFDQRYATAAALAENPFDNGSFQADPDDWRRERFEAPGTPRAGWIGVRYAWGGR</sequence>
<evidence type="ECO:0000259" key="14">
    <source>
        <dbReference type="Pfam" id="PF00593"/>
    </source>
</evidence>
<keyword evidence="6 11" id="KW-0798">TonB box</keyword>
<evidence type="ECO:0000256" key="3">
    <source>
        <dbReference type="ARBA" id="ARBA00022448"/>
    </source>
</evidence>
<accession>A0A557SQ56</accession>
<evidence type="ECO:0000256" key="4">
    <source>
        <dbReference type="ARBA" id="ARBA00022452"/>
    </source>
</evidence>
<evidence type="ECO:0000256" key="1">
    <source>
        <dbReference type="ARBA" id="ARBA00004571"/>
    </source>
</evidence>
<dbReference type="GO" id="GO:0015344">
    <property type="term" value="F:siderophore uptake transmembrane transporter activity"/>
    <property type="evidence" value="ECO:0007669"/>
    <property type="project" value="TreeGrafter"/>
</dbReference>
<dbReference type="AlphaFoldDB" id="A0A557SQ56"/>
<dbReference type="PANTHER" id="PTHR30069:SF39">
    <property type="entry name" value="BLL6183 PROTEIN"/>
    <property type="match status" value="1"/>
</dbReference>
<keyword evidence="9 10" id="KW-0998">Cell outer membrane</keyword>
<dbReference type="SUPFAM" id="SSF56935">
    <property type="entry name" value="Porins"/>
    <property type="match status" value="1"/>
</dbReference>
<evidence type="ECO:0000256" key="9">
    <source>
        <dbReference type="ARBA" id="ARBA00023237"/>
    </source>
</evidence>
<keyword evidence="7 10" id="KW-0472">Membrane</keyword>
<feature type="domain" description="TonB-dependent receptor-like beta-barrel" evidence="14">
    <location>
        <begin position="225"/>
        <end position="719"/>
    </location>
</feature>
<evidence type="ECO:0000313" key="17">
    <source>
        <dbReference type="Proteomes" id="UP000318349"/>
    </source>
</evidence>
<name>A0A557SQ56_9RHOO</name>
<dbReference type="PROSITE" id="PS52016">
    <property type="entry name" value="TONB_DEPENDENT_REC_3"/>
    <property type="match status" value="1"/>
</dbReference>
<dbReference type="InterPro" id="IPR012910">
    <property type="entry name" value="Plug_dom"/>
</dbReference>
<dbReference type="EMBL" id="VMNI01000002">
    <property type="protein sequence ID" value="TVO79510.1"/>
    <property type="molecule type" value="Genomic_DNA"/>
</dbReference>
<dbReference type="InterPro" id="IPR036942">
    <property type="entry name" value="Beta-barrel_TonB_sf"/>
</dbReference>
<dbReference type="InterPro" id="IPR000531">
    <property type="entry name" value="Beta-barrel_TonB"/>
</dbReference>
<evidence type="ECO:0000313" key="16">
    <source>
        <dbReference type="EMBL" id="TVO79510.1"/>
    </source>
</evidence>
<feature type="domain" description="TonB-dependent receptor plug" evidence="15">
    <location>
        <begin position="46"/>
        <end position="157"/>
    </location>
</feature>
<dbReference type="Pfam" id="PF07715">
    <property type="entry name" value="Plug"/>
    <property type="match status" value="1"/>
</dbReference>
<evidence type="ECO:0000256" key="12">
    <source>
        <dbReference type="SAM" id="MobiDB-lite"/>
    </source>
</evidence>
<evidence type="ECO:0000256" key="2">
    <source>
        <dbReference type="ARBA" id="ARBA00009810"/>
    </source>
</evidence>
<organism evidence="16 17">
    <name type="scientific">Denitromonas halophila</name>
    <dbReference type="NCBI Taxonomy" id="1629404"/>
    <lineage>
        <taxon>Bacteria</taxon>
        <taxon>Pseudomonadati</taxon>
        <taxon>Pseudomonadota</taxon>
        <taxon>Betaproteobacteria</taxon>
        <taxon>Rhodocyclales</taxon>
        <taxon>Zoogloeaceae</taxon>
        <taxon>Denitromonas</taxon>
    </lineage>
</organism>
<comment type="similarity">
    <text evidence="2 10 11">Belongs to the TonB-dependent receptor family.</text>
</comment>
<evidence type="ECO:0000256" key="11">
    <source>
        <dbReference type="RuleBase" id="RU003357"/>
    </source>
</evidence>
<evidence type="ECO:0000256" key="13">
    <source>
        <dbReference type="SAM" id="SignalP"/>
    </source>
</evidence>
<protein>
    <submittedName>
        <fullName evidence="16">TonB-dependent receptor</fullName>
    </submittedName>
</protein>
<dbReference type="Pfam" id="PF00593">
    <property type="entry name" value="TonB_dep_Rec_b-barrel"/>
    <property type="match status" value="1"/>
</dbReference>
<evidence type="ECO:0000256" key="5">
    <source>
        <dbReference type="ARBA" id="ARBA00022692"/>
    </source>
</evidence>
<comment type="subcellular location">
    <subcellularLocation>
        <location evidence="1 10">Cell outer membrane</location>
        <topology evidence="1 10">Multi-pass membrane protein</topology>
    </subcellularLocation>
</comment>
<keyword evidence="3 10" id="KW-0813">Transport</keyword>
<evidence type="ECO:0000256" key="6">
    <source>
        <dbReference type="ARBA" id="ARBA00023077"/>
    </source>
</evidence>
<proteinExistence type="inferred from homology"/>
<dbReference type="Proteomes" id="UP000318349">
    <property type="component" value="Unassembled WGS sequence"/>
</dbReference>
<evidence type="ECO:0000259" key="15">
    <source>
        <dbReference type="Pfam" id="PF07715"/>
    </source>
</evidence>
<reference evidence="16 17" key="1">
    <citation type="submission" date="2019-07" db="EMBL/GenBank/DDBJ databases">
        <title>The pathways for chlorine oxyanion respiration interact through the shared metabolite chlorate.</title>
        <authorList>
            <person name="Barnum T.P."/>
            <person name="Cheng Y."/>
            <person name="Hill K.A."/>
            <person name="Lucas L.N."/>
            <person name="Carlson H.K."/>
            <person name="Coates J.D."/>
        </authorList>
    </citation>
    <scope>NUCLEOTIDE SEQUENCE [LARGE SCALE GENOMIC DNA]</scope>
    <source>
        <strain evidence="16 17">SFB-1</strain>
    </source>
</reference>
<dbReference type="GO" id="GO:0009279">
    <property type="term" value="C:cell outer membrane"/>
    <property type="evidence" value="ECO:0007669"/>
    <property type="project" value="UniProtKB-SubCell"/>
</dbReference>
<dbReference type="GO" id="GO:0044718">
    <property type="term" value="P:siderophore transmembrane transport"/>
    <property type="evidence" value="ECO:0007669"/>
    <property type="project" value="TreeGrafter"/>
</dbReference>
<comment type="caution">
    <text evidence="16">The sequence shown here is derived from an EMBL/GenBank/DDBJ whole genome shotgun (WGS) entry which is preliminary data.</text>
</comment>
<keyword evidence="8 16" id="KW-0675">Receptor</keyword>
<gene>
    <name evidence="16" type="ORF">FHP89_01800</name>
</gene>
<evidence type="ECO:0000256" key="7">
    <source>
        <dbReference type="ARBA" id="ARBA00023136"/>
    </source>
</evidence>
<keyword evidence="13" id="KW-0732">Signal</keyword>
<dbReference type="Gene3D" id="2.170.130.10">
    <property type="entry name" value="TonB-dependent receptor, plug domain"/>
    <property type="match status" value="1"/>
</dbReference>
<feature type="chain" id="PRO_5021838944" evidence="13">
    <location>
        <begin position="21"/>
        <end position="772"/>
    </location>
</feature>
<evidence type="ECO:0000256" key="10">
    <source>
        <dbReference type="PROSITE-ProRule" id="PRU01360"/>
    </source>
</evidence>
<keyword evidence="5 10" id="KW-0812">Transmembrane</keyword>
<dbReference type="InterPro" id="IPR039426">
    <property type="entry name" value="TonB-dep_rcpt-like"/>
</dbReference>
<keyword evidence="4 10" id="KW-1134">Transmembrane beta strand</keyword>
<dbReference type="Gene3D" id="2.40.170.20">
    <property type="entry name" value="TonB-dependent receptor, beta-barrel domain"/>
    <property type="match status" value="1"/>
</dbReference>
<dbReference type="InterPro" id="IPR037066">
    <property type="entry name" value="Plug_dom_sf"/>
</dbReference>
<dbReference type="PANTHER" id="PTHR30069">
    <property type="entry name" value="TONB-DEPENDENT OUTER MEMBRANE RECEPTOR"/>
    <property type="match status" value="1"/>
</dbReference>
<feature type="region of interest" description="Disordered" evidence="12">
    <location>
        <begin position="163"/>
        <end position="190"/>
    </location>
</feature>